<evidence type="ECO:0000256" key="2">
    <source>
        <dbReference type="ARBA" id="ARBA00022679"/>
    </source>
</evidence>
<evidence type="ECO:0000313" key="16">
    <source>
        <dbReference type="Proteomes" id="UP001595583"/>
    </source>
</evidence>
<keyword evidence="4 15" id="KW-0418">Kinase</keyword>
<dbReference type="Pfam" id="PF07005">
    <property type="entry name" value="SBD_N"/>
    <property type="match status" value="1"/>
</dbReference>
<organism evidence="15 16">
    <name type="scientific">Aquamicrobium soli</name>
    <dbReference type="NCBI Taxonomy" id="1811518"/>
    <lineage>
        <taxon>Bacteria</taxon>
        <taxon>Pseudomonadati</taxon>
        <taxon>Pseudomonadota</taxon>
        <taxon>Alphaproteobacteria</taxon>
        <taxon>Hyphomicrobiales</taxon>
        <taxon>Phyllobacteriaceae</taxon>
        <taxon>Aquamicrobium</taxon>
    </lineage>
</organism>
<dbReference type="RefSeq" id="WP_378217500.1">
    <property type="nucleotide sequence ID" value="NZ_JBHRTK010000001.1"/>
</dbReference>
<evidence type="ECO:0000256" key="8">
    <source>
        <dbReference type="ARBA" id="ARBA00036346"/>
    </source>
</evidence>
<feature type="domain" description="Four-carbon acid sugar kinase N-terminal" evidence="13">
    <location>
        <begin position="3"/>
        <end position="232"/>
    </location>
</feature>
<comment type="catalytic activity">
    <reaction evidence="8">
        <text>3-dehydro-D-erythronate + ATP = 3-dehydro-4-O-phospho-D-erythronate + ADP + H(+)</text>
        <dbReference type="Rhea" id="RHEA:52556"/>
        <dbReference type="ChEBI" id="CHEBI:15378"/>
        <dbReference type="ChEBI" id="CHEBI:30616"/>
        <dbReference type="ChEBI" id="CHEBI:57958"/>
        <dbReference type="ChEBI" id="CHEBI:136593"/>
        <dbReference type="ChEBI" id="CHEBI:456216"/>
        <dbReference type="EC" id="2.7.1.217"/>
    </reaction>
</comment>
<dbReference type="InterPro" id="IPR037051">
    <property type="entry name" value="4-carb_acid_sugar_kinase_N_sf"/>
</dbReference>
<reference evidence="16" key="1">
    <citation type="journal article" date="2019" name="Int. J. Syst. Evol. Microbiol.">
        <title>The Global Catalogue of Microorganisms (GCM) 10K type strain sequencing project: providing services to taxonomists for standard genome sequencing and annotation.</title>
        <authorList>
            <consortium name="The Broad Institute Genomics Platform"/>
            <consortium name="The Broad Institute Genome Sequencing Center for Infectious Disease"/>
            <person name="Wu L."/>
            <person name="Ma J."/>
        </authorList>
    </citation>
    <scope>NUCLEOTIDE SEQUENCE [LARGE SCALE GENOMIC DNA]</scope>
    <source>
        <strain evidence="16">KCTC 52165</strain>
    </source>
</reference>
<dbReference type="Proteomes" id="UP001595583">
    <property type="component" value="Unassembled WGS sequence"/>
</dbReference>
<feature type="domain" description="Four-carbon acid sugar kinase nucleotide binding" evidence="14">
    <location>
        <begin position="258"/>
        <end position="413"/>
    </location>
</feature>
<keyword evidence="2 15" id="KW-0808">Transferase</keyword>
<comment type="catalytic activity">
    <reaction evidence="7">
        <text>3-dehydro-L-erythronate + ATP = 3-dehydro-4-O-phospho-L-erythronate + ADP + H(+)</text>
        <dbReference type="Rhea" id="RHEA:52552"/>
        <dbReference type="ChEBI" id="CHEBI:15378"/>
        <dbReference type="ChEBI" id="CHEBI:30616"/>
        <dbReference type="ChEBI" id="CHEBI:136592"/>
        <dbReference type="ChEBI" id="CHEBI:136670"/>
        <dbReference type="ChEBI" id="CHEBI:456216"/>
        <dbReference type="EC" id="2.7.1.217"/>
    </reaction>
</comment>
<comment type="similarity">
    <text evidence="1">Belongs to the four-carbon acid sugar kinase family.</text>
</comment>
<evidence type="ECO:0000256" key="3">
    <source>
        <dbReference type="ARBA" id="ARBA00022741"/>
    </source>
</evidence>
<dbReference type="EMBL" id="JBHRTK010000001">
    <property type="protein sequence ID" value="MFC3204743.1"/>
    <property type="molecule type" value="Genomic_DNA"/>
</dbReference>
<dbReference type="InterPro" id="IPR042213">
    <property type="entry name" value="NBD_C_sf"/>
</dbReference>
<dbReference type="NCBIfam" id="NF043035">
    <property type="entry name" value="OxoTetrKin"/>
    <property type="match status" value="1"/>
</dbReference>
<evidence type="ECO:0000256" key="12">
    <source>
        <dbReference type="ARBA" id="ARBA00041377"/>
    </source>
</evidence>
<evidence type="ECO:0000256" key="11">
    <source>
        <dbReference type="ARBA" id="ARBA00039461"/>
    </source>
</evidence>
<keyword evidence="3" id="KW-0547">Nucleotide-binding</keyword>
<evidence type="ECO:0000259" key="13">
    <source>
        <dbReference type="Pfam" id="PF07005"/>
    </source>
</evidence>
<evidence type="ECO:0000313" key="15">
    <source>
        <dbReference type="EMBL" id="MFC3204743.1"/>
    </source>
</evidence>
<protein>
    <recommendedName>
        <fullName evidence="11">3-oxo-tetronate kinase</fullName>
        <ecNumber evidence="10">2.7.1.217</ecNumber>
    </recommendedName>
    <alternativeName>
        <fullName evidence="12">3-dehydrotetronate 4-kinase</fullName>
    </alternativeName>
</protein>
<dbReference type="InterPro" id="IPR031475">
    <property type="entry name" value="NBD_C"/>
</dbReference>
<evidence type="ECO:0000256" key="6">
    <source>
        <dbReference type="ARBA" id="ARBA00023277"/>
    </source>
</evidence>
<proteinExistence type="inferred from homology"/>
<evidence type="ECO:0000256" key="5">
    <source>
        <dbReference type="ARBA" id="ARBA00022840"/>
    </source>
</evidence>
<comment type="function">
    <text evidence="9">Catalyzes the ATP-dependent phosphorylation of 3-oxo-tetronate to 3-oxo-tetronate 4-phosphate.</text>
</comment>
<accession>A0ABV7K8S4</accession>
<evidence type="ECO:0000256" key="4">
    <source>
        <dbReference type="ARBA" id="ARBA00022777"/>
    </source>
</evidence>
<dbReference type="InterPro" id="IPR050007">
    <property type="entry name" value="OtnK"/>
</dbReference>
<dbReference type="InterPro" id="IPR010737">
    <property type="entry name" value="4-carb_acid_sugar_kinase_N"/>
</dbReference>
<gene>
    <name evidence="15" type="primary">otnK</name>
    <name evidence="15" type="ORF">ACFOHJ_00780</name>
</gene>
<evidence type="ECO:0000256" key="9">
    <source>
        <dbReference type="ARBA" id="ARBA00037335"/>
    </source>
</evidence>
<evidence type="ECO:0000256" key="1">
    <source>
        <dbReference type="ARBA" id="ARBA00005715"/>
    </source>
</evidence>
<dbReference type="GO" id="GO:0016301">
    <property type="term" value="F:kinase activity"/>
    <property type="evidence" value="ECO:0007669"/>
    <property type="project" value="UniProtKB-KW"/>
</dbReference>
<dbReference type="Gene3D" id="3.40.980.20">
    <property type="entry name" value="Four-carbon acid sugar kinase, nucleotide binding domain"/>
    <property type="match status" value="1"/>
</dbReference>
<name>A0ABV7K8S4_9HYPH</name>
<evidence type="ECO:0000259" key="14">
    <source>
        <dbReference type="Pfam" id="PF17042"/>
    </source>
</evidence>
<keyword evidence="6" id="KW-0119">Carbohydrate metabolism</keyword>
<comment type="caution">
    <text evidence="15">The sequence shown here is derived from an EMBL/GenBank/DDBJ whole genome shotgun (WGS) entry which is preliminary data.</text>
</comment>
<dbReference type="SUPFAM" id="SSF142764">
    <property type="entry name" value="YgbK-like"/>
    <property type="match status" value="1"/>
</dbReference>
<keyword evidence="16" id="KW-1185">Reference proteome</keyword>
<evidence type="ECO:0000256" key="10">
    <source>
        <dbReference type="ARBA" id="ARBA00039095"/>
    </source>
</evidence>
<sequence length="424" mass="43648">MLIGVIADDFTGASDIANTLAKGIGDEGGLRTSQHLGVPRQDPGPDEEACVIALKSRSIAPAEAVAQSLQALEWLRRHGCRQVVFKYCSTFDSTPEGNIGPVGEALAKALGVRGVVACPAFPAAGRTVYQGHLFVHDRLLNESGLENHPINPMTDADLRRWLKPQCATPVGFVPAGVVSSGPEAVRTALEAAAGRGETLVIVDGIGDADLVTIATACAGQPLVTGGSGIALGLPRNFIRAGDARGSAPQASAVSGPEAILAGSCSGRTREQVEYHARLHPTLALDVGAIVEERLNPEDVVMFLRENEGRAPLVFTSANPAMVGDIQARYGAPRASAAVDGFFGKVARHLVAGGVRRLIVAGGETSGAVVSALGVGPLAIGREIDPGVPVLLSEAGPGMALALKSGNFGAIDFFDKALARMEAAE</sequence>
<dbReference type="Gene3D" id="3.40.50.10840">
    <property type="entry name" value="Putative sugar-binding, N-terminal domain"/>
    <property type="match status" value="1"/>
</dbReference>
<dbReference type="EC" id="2.7.1.217" evidence="10"/>
<keyword evidence="5" id="KW-0067">ATP-binding</keyword>
<evidence type="ECO:0000256" key="7">
    <source>
        <dbReference type="ARBA" id="ARBA00035898"/>
    </source>
</evidence>
<dbReference type="Pfam" id="PF17042">
    <property type="entry name" value="NBD_C"/>
    <property type="match status" value="1"/>
</dbReference>